<dbReference type="AlphaFoldDB" id="A0A2V0RAY6"/>
<evidence type="ECO:0000313" key="2">
    <source>
        <dbReference type="EMBL" id="GBH22264.1"/>
    </source>
</evidence>
<feature type="domain" description="RdRp catalytic" evidence="1">
    <location>
        <begin position="220"/>
        <end position="341"/>
    </location>
</feature>
<protein>
    <submittedName>
        <fullName evidence="2">RdRp</fullName>
    </submittedName>
</protein>
<reference evidence="2" key="1">
    <citation type="submission" date="2017-04" db="EMBL/GenBank/DDBJ databases">
        <title>Unveiling RNA virosphere associated with marine microorganisms.</title>
        <authorList>
            <person name="Urayama S."/>
            <person name="Takaki Y."/>
            <person name="Nishi S."/>
            <person name="Yoshida Y."/>
            <person name="Deguchi S."/>
            <person name="Takai K."/>
            <person name="Nunoura T."/>
        </authorList>
    </citation>
    <scope>NUCLEOTIDE SEQUENCE</scope>
</reference>
<dbReference type="PROSITE" id="PS50507">
    <property type="entry name" value="RDRP_SSRNA_POS"/>
    <property type="match status" value="1"/>
</dbReference>
<evidence type="ECO:0000259" key="1">
    <source>
        <dbReference type="PROSITE" id="PS50507"/>
    </source>
</evidence>
<dbReference type="EMBL" id="BDQB01000155">
    <property type="protein sequence ID" value="GBH22264.1"/>
    <property type="molecule type" value="Genomic_RNA"/>
</dbReference>
<sequence length="455" mass="52648">MLKLRGNFMKVERKVFDFNKANWHPAKSVGEIQYPWGQTLIEEFGLKQFDILGPRSIYDPDELVRQIEKYSGKSDFHVDIKVWRHTCSIVSKMFRHIRVEKLPFHENHVWGAIKPGTSSGLPFLTKKRDSFGKCFSRAKLIANKKLKPADCVAYARTQGFRADGSNKIRLVWGYPLEMVILESMFARPLLDEMCKSQKHLASGMRRMGIASSMNRFYHHNVVFNSDWKSFDQTIPTQVISTSFHILKECFPVDSFSERDEQIWDLIRLYFCTCPIIAPNGDRYSRRRKGIPSGSFFTSLVGSISNILLLTYLTLLQGVNSDLMVLGDDGVIGTGYPVKISRLKLDAKKSFSMTLEISKPIYDKEFTFLKHNWYGARAQRPLAETAQRLKYPERYKDDLNRSDLIASLYGDNFKLWSYFPNNVKRNLLRWRGDDLSGLIPWDKRALKRATGYTITL</sequence>
<dbReference type="GO" id="GO:0003968">
    <property type="term" value="F:RNA-directed RNA polymerase activity"/>
    <property type="evidence" value="ECO:0007669"/>
    <property type="project" value="InterPro"/>
</dbReference>
<dbReference type="InterPro" id="IPR043502">
    <property type="entry name" value="DNA/RNA_pol_sf"/>
</dbReference>
<comment type="caution">
    <text evidence="2">The sequence shown here is derived from an EMBL/GenBank/DDBJ whole genome shotgun (WGS) entry which is preliminary data.</text>
</comment>
<dbReference type="GO" id="GO:0039694">
    <property type="term" value="P:viral RNA genome replication"/>
    <property type="evidence" value="ECO:0007669"/>
    <property type="project" value="InterPro"/>
</dbReference>
<dbReference type="InterPro" id="IPR007094">
    <property type="entry name" value="RNA-dir_pol_PSvirus"/>
</dbReference>
<accession>A0A2V0RAY6</accession>
<dbReference type="SUPFAM" id="SSF56672">
    <property type="entry name" value="DNA/RNA polymerases"/>
    <property type="match status" value="1"/>
</dbReference>
<dbReference type="GO" id="GO:0006351">
    <property type="term" value="P:DNA-templated transcription"/>
    <property type="evidence" value="ECO:0007669"/>
    <property type="project" value="InterPro"/>
</dbReference>
<organism evidence="2">
    <name type="scientific">viral metagenome</name>
    <dbReference type="NCBI Taxonomy" id="1070528"/>
    <lineage>
        <taxon>unclassified sequences</taxon>
        <taxon>metagenomes</taxon>
        <taxon>organismal metagenomes</taxon>
    </lineage>
</organism>
<dbReference type="GO" id="GO:0003723">
    <property type="term" value="F:RNA binding"/>
    <property type="evidence" value="ECO:0007669"/>
    <property type="project" value="InterPro"/>
</dbReference>
<dbReference type="Pfam" id="PF00680">
    <property type="entry name" value="RdRP_1"/>
    <property type="match status" value="1"/>
</dbReference>
<proteinExistence type="predicted"/>
<dbReference type="InterPro" id="IPR001205">
    <property type="entry name" value="RNA-dir_pol_C"/>
</dbReference>
<name>A0A2V0RAY6_9ZZZZ</name>